<protein>
    <submittedName>
        <fullName evidence="3">Uncharacterized protein</fullName>
    </submittedName>
</protein>
<dbReference type="EMBL" id="CAMPGE010007851">
    <property type="protein sequence ID" value="CAI2366769.1"/>
    <property type="molecule type" value="Genomic_DNA"/>
</dbReference>
<evidence type="ECO:0000256" key="1">
    <source>
        <dbReference type="SAM" id="Coils"/>
    </source>
</evidence>
<comment type="caution">
    <text evidence="3">The sequence shown here is derived from an EMBL/GenBank/DDBJ whole genome shotgun (WGS) entry which is preliminary data.</text>
</comment>
<dbReference type="Proteomes" id="UP001295684">
    <property type="component" value="Unassembled WGS sequence"/>
</dbReference>
<accession>A0AAD1UK55</accession>
<feature type="coiled-coil region" evidence="1">
    <location>
        <begin position="253"/>
        <end position="287"/>
    </location>
</feature>
<keyword evidence="1" id="KW-0175">Coiled coil</keyword>
<feature type="coiled-coil region" evidence="1">
    <location>
        <begin position="106"/>
        <end position="140"/>
    </location>
</feature>
<reference evidence="3" key="1">
    <citation type="submission" date="2023-07" db="EMBL/GenBank/DDBJ databases">
        <authorList>
            <consortium name="AG Swart"/>
            <person name="Singh M."/>
            <person name="Singh A."/>
            <person name="Seah K."/>
            <person name="Emmerich C."/>
        </authorList>
    </citation>
    <scope>NUCLEOTIDE SEQUENCE</scope>
    <source>
        <strain evidence="3">DP1</strain>
    </source>
</reference>
<organism evidence="3 4">
    <name type="scientific">Euplotes crassus</name>
    <dbReference type="NCBI Taxonomy" id="5936"/>
    <lineage>
        <taxon>Eukaryota</taxon>
        <taxon>Sar</taxon>
        <taxon>Alveolata</taxon>
        <taxon>Ciliophora</taxon>
        <taxon>Intramacronucleata</taxon>
        <taxon>Spirotrichea</taxon>
        <taxon>Hypotrichia</taxon>
        <taxon>Euplotida</taxon>
        <taxon>Euplotidae</taxon>
        <taxon>Moneuplotes</taxon>
    </lineage>
</organism>
<dbReference type="AlphaFoldDB" id="A0AAD1UK55"/>
<feature type="compositionally biased region" description="Basic and acidic residues" evidence="2">
    <location>
        <begin position="425"/>
        <end position="458"/>
    </location>
</feature>
<evidence type="ECO:0000313" key="3">
    <source>
        <dbReference type="EMBL" id="CAI2366769.1"/>
    </source>
</evidence>
<sequence length="492" mass="57462">MTTVKLDKAEEGIKKLVTIGVKDMEADISDHEAQGDLDNMDKRDLVKLVINMAKNELRYTNYNFSEMNERKGHFKSALTDLQKSIDEKTKKAKKYQSFGNDPPQTIKALKQSIQQNNKEIESLKKNIDQFEHKKFNEQKAQNDAKELIDKKLVKKTYKFLEKDTHPHLVSVLEVYIAQLRARDKASREDVELYLRKYDGLLISMNRLDTRDIPGEFLQIYDRELEKNKGKFREGSENEDYEPFYSFAYFTNRLLELTVQEKELERQVKILEDDNRAKEKEIDEIETFIKEVDEVIDYQNQVDEEVKQFDILQEHYNLLNLRAKKIGKKSKFFEKYFFRQVKEKRKLKDNKLEKIDVMDDLDNVQDIDDRVEEMDYERAITKVEKDHKNDNPLGDNQLRAKTLKKQPTANKMQKSKAKSSGPANVEDVKVEMKEEKKTKATPKETTKGKEESVDDKSAESSEPESVDDQSNEDSSEGGDDQDASEESEEPSST</sequence>
<proteinExistence type="predicted"/>
<feature type="compositionally biased region" description="Acidic residues" evidence="2">
    <location>
        <begin position="460"/>
        <end position="492"/>
    </location>
</feature>
<gene>
    <name evidence="3" type="ORF">ECRASSUSDP1_LOCUS8043</name>
</gene>
<feature type="region of interest" description="Disordered" evidence="2">
    <location>
        <begin position="381"/>
        <end position="492"/>
    </location>
</feature>
<keyword evidence="4" id="KW-1185">Reference proteome</keyword>
<name>A0AAD1UK55_EUPCR</name>
<evidence type="ECO:0000256" key="2">
    <source>
        <dbReference type="SAM" id="MobiDB-lite"/>
    </source>
</evidence>
<evidence type="ECO:0000313" key="4">
    <source>
        <dbReference type="Proteomes" id="UP001295684"/>
    </source>
</evidence>